<organism evidence="1 2">
    <name type="scientific">Micromonospora humida</name>
    <dbReference type="NCBI Taxonomy" id="2809018"/>
    <lineage>
        <taxon>Bacteria</taxon>
        <taxon>Bacillati</taxon>
        <taxon>Actinomycetota</taxon>
        <taxon>Actinomycetes</taxon>
        <taxon>Micromonosporales</taxon>
        <taxon>Micromonosporaceae</taxon>
        <taxon>Micromonospora</taxon>
    </lineage>
</organism>
<dbReference type="RefSeq" id="WP_204923628.1">
    <property type="nucleotide sequence ID" value="NZ_JAFEUC010000002.1"/>
</dbReference>
<comment type="caution">
    <text evidence="1">The sequence shown here is derived from an EMBL/GenBank/DDBJ whole genome shotgun (WGS) entry which is preliminary data.</text>
</comment>
<accession>A0ABS2IMC7</accession>
<evidence type="ECO:0000313" key="1">
    <source>
        <dbReference type="EMBL" id="MBM7075501.1"/>
    </source>
</evidence>
<proteinExistence type="predicted"/>
<gene>
    <name evidence="1" type="ORF">JQX11_03915</name>
</gene>
<dbReference type="EMBL" id="JAFEUC010000002">
    <property type="protein sequence ID" value="MBM7075501.1"/>
    <property type="molecule type" value="Genomic_DNA"/>
</dbReference>
<keyword evidence="2" id="KW-1185">Reference proteome</keyword>
<sequence length="55" mass="5913">MPASRLARVAAHLLTAVRTCPLTHHQQDVIDAAAALVPRITAPATTPRPDHQPAW</sequence>
<reference evidence="1 2" key="1">
    <citation type="submission" date="2021-02" db="EMBL/GenBank/DDBJ databases">
        <authorList>
            <person name="Ra J.-S."/>
        </authorList>
    </citation>
    <scope>NUCLEOTIDE SEQUENCE [LARGE SCALE GENOMIC DNA]</scope>
    <source>
        <strain evidence="1 2">MMS20-R1-14</strain>
    </source>
</reference>
<name>A0ABS2IMC7_9ACTN</name>
<protein>
    <submittedName>
        <fullName evidence="1">Uncharacterized protein</fullName>
    </submittedName>
</protein>
<evidence type="ECO:0000313" key="2">
    <source>
        <dbReference type="Proteomes" id="UP001518872"/>
    </source>
</evidence>
<dbReference type="Proteomes" id="UP001518872">
    <property type="component" value="Unassembled WGS sequence"/>
</dbReference>